<evidence type="ECO:0000313" key="4">
    <source>
        <dbReference type="Proteomes" id="UP000198597"/>
    </source>
</evidence>
<accession>A0A1H0U623</accession>
<dbReference type="Pfam" id="PF12978">
    <property type="entry name" value="DUF3862"/>
    <property type="match status" value="1"/>
</dbReference>
<evidence type="ECO:0000313" key="3">
    <source>
        <dbReference type="EMBL" id="SDP61732.1"/>
    </source>
</evidence>
<dbReference type="STRING" id="94869.SAMN04488529_10984"/>
<feature type="transmembrane region" description="Helical" evidence="2">
    <location>
        <begin position="37"/>
        <end position="57"/>
    </location>
</feature>
<sequence length="221" mass="24151">MSKMIKCKACDKEIAKGVKKCVHCGKNQRSFLGRHKVLTGILVVIVFVIIVATTSGGKKSESTTASNSSVGSVKEDSKVNFENFNKINMGSKYEDVKTLLGEGKELSSAEVSGIKTAIYQWNGTGISNMNVTIQNDIVTGKAQMGLKDMDAKITSAKYDEVKEGMTYDEVKAIIGEGQILSRSKIMDIESVMYSWINKDGSNASFTFTGEKLQMKAQFNLK</sequence>
<dbReference type="InterPro" id="IPR037873">
    <property type="entry name" value="BamE-like"/>
</dbReference>
<dbReference type="AlphaFoldDB" id="A0A1H0U623"/>
<organism evidence="3 4">
    <name type="scientific">Clostridium gasigenes</name>
    <dbReference type="NCBI Taxonomy" id="94869"/>
    <lineage>
        <taxon>Bacteria</taxon>
        <taxon>Bacillati</taxon>
        <taxon>Bacillota</taxon>
        <taxon>Clostridia</taxon>
        <taxon>Eubacteriales</taxon>
        <taxon>Clostridiaceae</taxon>
        <taxon>Clostridium</taxon>
    </lineage>
</organism>
<dbReference type="Gene3D" id="3.30.1450.10">
    <property type="match status" value="2"/>
</dbReference>
<dbReference type="InterPro" id="IPR024418">
    <property type="entry name" value="DUF3862"/>
</dbReference>
<dbReference type="Proteomes" id="UP000198597">
    <property type="component" value="Unassembled WGS sequence"/>
</dbReference>
<dbReference type="RefSeq" id="WP_089971084.1">
    <property type="nucleotide sequence ID" value="NZ_FNJM01000009.1"/>
</dbReference>
<reference evidence="3 4" key="1">
    <citation type="submission" date="2016-10" db="EMBL/GenBank/DDBJ databases">
        <authorList>
            <person name="de Groot N.N."/>
        </authorList>
    </citation>
    <scope>NUCLEOTIDE SEQUENCE [LARGE SCALE GENOMIC DNA]</scope>
    <source>
        <strain evidence="3 4">DSM 12272</strain>
    </source>
</reference>
<protein>
    <recommendedName>
        <fullName evidence="5">Beta-lactamase inhibitor (BLIP)</fullName>
    </recommendedName>
</protein>
<keyword evidence="2" id="KW-0472">Membrane</keyword>
<keyword evidence="4" id="KW-1185">Reference proteome</keyword>
<keyword evidence="2" id="KW-1133">Transmembrane helix</keyword>
<evidence type="ECO:0000256" key="1">
    <source>
        <dbReference type="ARBA" id="ARBA00022729"/>
    </source>
</evidence>
<evidence type="ECO:0008006" key="5">
    <source>
        <dbReference type="Google" id="ProtNLM"/>
    </source>
</evidence>
<dbReference type="EMBL" id="FNJM01000009">
    <property type="protein sequence ID" value="SDP61732.1"/>
    <property type="molecule type" value="Genomic_DNA"/>
</dbReference>
<keyword evidence="2" id="KW-0812">Transmembrane</keyword>
<dbReference type="OrthoDB" id="570195at2"/>
<name>A0A1H0U623_9CLOT</name>
<proteinExistence type="predicted"/>
<keyword evidence="1" id="KW-0732">Signal</keyword>
<gene>
    <name evidence="3" type="ORF">SAMN04488529_10984</name>
</gene>
<evidence type="ECO:0000256" key="2">
    <source>
        <dbReference type="SAM" id="Phobius"/>
    </source>
</evidence>